<dbReference type="Gene3D" id="3.30.160.250">
    <property type="match status" value="1"/>
</dbReference>
<reference evidence="1 2" key="1">
    <citation type="submission" date="2019-12" db="EMBL/GenBank/DDBJ databases">
        <title>Paenibacillus sp. nov. sp. isolated from soil.</title>
        <authorList>
            <person name="Kim J."/>
            <person name="Jeong S.E."/>
            <person name="Jung H.S."/>
            <person name="Jeon C.O."/>
        </authorList>
    </citation>
    <scope>NUCLEOTIDE SEQUENCE [LARGE SCALE GENOMIC DNA]</scope>
    <source>
        <strain evidence="1 2">5J-6</strain>
    </source>
</reference>
<accession>A0A6L8VDK6</accession>
<protein>
    <submittedName>
        <fullName evidence="1">Type II toxin-antitoxin system HicB family antitoxin</fullName>
    </submittedName>
</protein>
<dbReference type="EMBL" id="WTUZ01000040">
    <property type="protein sequence ID" value="MZQ87409.1"/>
    <property type="molecule type" value="Genomic_DNA"/>
</dbReference>
<dbReference type="RefSeq" id="WP_161412016.1">
    <property type="nucleotide sequence ID" value="NZ_WTUZ01000040.1"/>
</dbReference>
<dbReference type="Proteomes" id="UP000481087">
    <property type="component" value="Unassembled WGS sequence"/>
</dbReference>
<evidence type="ECO:0000313" key="1">
    <source>
        <dbReference type="EMBL" id="MZQ87409.1"/>
    </source>
</evidence>
<proteinExistence type="predicted"/>
<gene>
    <name evidence="1" type="ORF">GQF01_35350</name>
</gene>
<dbReference type="AlphaFoldDB" id="A0A6L8VDK6"/>
<keyword evidence="2" id="KW-1185">Reference proteome</keyword>
<dbReference type="InterPro" id="IPR035069">
    <property type="entry name" value="TTHA1013/TTHA0281-like"/>
</dbReference>
<comment type="caution">
    <text evidence="1">The sequence shown here is derived from an EMBL/GenBank/DDBJ whole genome shotgun (WGS) entry which is preliminary data.</text>
</comment>
<evidence type="ECO:0000313" key="2">
    <source>
        <dbReference type="Proteomes" id="UP000481087"/>
    </source>
</evidence>
<organism evidence="1 2">
    <name type="scientific">Paenibacillus silvestris</name>
    <dbReference type="NCBI Taxonomy" id="2606219"/>
    <lineage>
        <taxon>Bacteria</taxon>
        <taxon>Bacillati</taxon>
        <taxon>Bacillota</taxon>
        <taxon>Bacilli</taxon>
        <taxon>Bacillales</taxon>
        <taxon>Paenibacillaceae</taxon>
        <taxon>Paenibacillus</taxon>
    </lineage>
</organism>
<sequence>MSNKDIEYYMKLNYTYKFRFIANDPSYPEGYYYGGFEELQGCKTDGKTVEEFLTDLEVVKRMWIEVKLEYGEPIPEPEN</sequence>
<name>A0A6L8VDK6_9BACL</name>
<dbReference type="SUPFAM" id="SSF143100">
    <property type="entry name" value="TTHA1013/TTHA0281-like"/>
    <property type="match status" value="1"/>
</dbReference>